<evidence type="ECO:0000313" key="3">
    <source>
        <dbReference type="Proteomes" id="UP000256388"/>
    </source>
</evidence>
<keyword evidence="3" id="KW-1185">Reference proteome</keyword>
<dbReference type="InterPro" id="IPR000253">
    <property type="entry name" value="FHA_dom"/>
</dbReference>
<evidence type="ECO:0000313" key="2">
    <source>
        <dbReference type="EMBL" id="REG11236.1"/>
    </source>
</evidence>
<dbReference type="Pfam" id="PF00498">
    <property type="entry name" value="FHA"/>
    <property type="match status" value="1"/>
</dbReference>
<dbReference type="InterPro" id="IPR042287">
    <property type="entry name" value="FhaA_N_sf"/>
</dbReference>
<accession>A0A347ZSB6</accession>
<dbReference type="SMART" id="SM00240">
    <property type="entry name" value="FHA"/>
    <property type="match status" value="1"/>
</dbReference>
<name>A0A347ZSB6_9CHLR</name>
<dbReference type="InterPro" id="IPR050923">
    <property type="entry name" value="Cell_Proc_Reg/RNA_Proc"/>
</dbReference>
<dbReference type="OrthoDB" id="9816434at2"/>
<dbReference type="Gene3D" id="3.30.2320.60">
    <property type="entry name" value="FhaA, phosphopeptide-binding domain (DUF3662)"/>
    <property type="match status" value="1"/>
</dbReference>
<dbReference type="Gene3D" id="2.60.200.20">
    <property type="match status" value="1"/>
</dbReference>
<gene>
    <name evidence="2" type="ORF">DFR64_1114</name>
</gene>
<dbReference type="PANTHER" id="PTHR23308">
    <property type="entry name" value="NUCLEAR INHIBITOR OF PROTEIN PHOSPHATASE-1"/>
    <property type="match status" value="1"/>
</dbReference>
<dbReference type="PROSITE" id="PS50006">
    <property type="entry name" value="FHA_DOMAIN"/>
    <property type="match status" value="1"/>
</dbReference>
<dbReference type="Proteomes" id="UP000256388">
    <property type="component" value="Unassembled WGS sequence"/>
</dbReference>
<comment type="caution">
    <text evidence="2">The sequence shown here is derived from an EMBL/GenBank/DDBJ whole genome shotgun (WGS) entry which is preliminary data.</text>
</comment>
<sequence length="260" mass="30001">MKIDLQKIENTLKDFFEKDLRIVAHKNPLQNITDELISVMDNNLKIIGDKVFAPNVFRVSIRDKKLMDDDDMKEWKKYAQEIIRDIARDNALQLAGPLHIQVFYNPKLDKEFNITVTNSSIPSGKTVNLYSENNSEEQPEVITDGYLITADDNYYQIVKLITTIGRREDNDLVIDNLRISRVHAQIRQIKNKHVLFDLDSTSGTKVNGVKIHQHTLNHGDVIEIADVPIIYGTNQDFIPEEENKSKTRILSSKKEMKIKK</sequence>
<dbReference type="InterPro" id="IPR008984">
    <property type="entry name" value="SMAD_FHA_dom_sf"/>
</dbReference>
<protein>
    <submittedName>
        <fullName evidence="2">PSer/pThr/pTyr-binding forkhead associated (FHA) protein</fullName>
    </submittedName>
</protein>
<dbReference type="EMBL" id="QUMS01000001">
    <property type="protein sequence ID" value="REG11236.1"/>
    <property type="molecule type" value="Genomic_DNA"/>
</dbReference>
<dbReference type="RefSeq" id="WP_116224373.1">
    <property type="nucleotide sequence ID" value="NZ_AP018437.1"/>
</dbReference>
<reference evidence="2 3" key="1">
    <citation type="submission" date="2018-08" db="EMBL/GenBank/DDBJ databases">
        <title>Genomic Encyclopedia of Type Strains, Phase IV (KMG-IV): sequencing the most valuable type-strain genomes for metagenomic binning, comparative biology and taxonomic classification.</title>
        <authorList>
            <person name="Goeker M."/>
        </authorList>
    </citation>
    <scope>NUCLEOTIDE SEQUENCE [LARGE SCALE GENOMIC DNA]</scope>
    <source>
        <strain evidence="2 3">DSM 23923</strain>
    </source>
</reference>
<dbReference type="CDD" id="cd00060">
    <property type="entry name" value="FHA"/>
    <property type="match status" value="1"/>
</dbReference>
<proteinExistence type="predicted"/>
<feature type="domain" description="FHA" evidence="1">
    <location>
        <begin position="162"/>
        <end position="211"/>
    </location>
</feature>
<dbReference type="AlphaFoldDB" id="A0A347ZSB6"/>
<evidence type="ECO:0000259" key="1">
    <source>
        <dbReference type="PROSITE" id="PS50006"/>
    </source>
</evidence>
<dbReference type="SUPFAM" id="SSF49879">
    <property type="entry name" value="SMAD/FHA domain"/>
    <property type="match status" value="1"/>
</dbReference>
<organism evidence="2 3">
    <name type="scientific">Pelolinea submarina</name>
    <dbReference type="NCBI Taxonomy" id="913107"/>
    <lineage>
        <taxon>Bacteria</taxon>
        <taxon>Bacillati</taxon>
        <taxon>Chloroflexota</taxon>
        <taxon>Anaerolineae</taxon>
        <taxon>Anaerolineales</taxon>
        <taxon>Anaerolineaceae</taxon>
        <taxon>Pelolinea</taxon>
    </lineage>
</organism>